<sequence>MDKPKLTRLLYVYTHSGEETKQYIRDRLVRERVTVTELLDASDLLPLPAKMFLPLSDLINCVNTNKRKGAVG</sequence>
<accession>A0A0L6W5B6</accession>
<comment type="caution">
    <text evidence="1">The sequence shown here is derived from an EMBL/GenBank/DDBJ whole genome shotgun (WGS) entry which is preliminary data.</text>
</comment>
<name>A0A0L6W5B6_9FIRM</name>
<dbReference type="Proteomes" id="UP000037175">
    <property type="component" value="Unassembled WGS sequence"/>
</dbReference>
<dbReference type="AlphaFoldDB" id="A0A0L6W5B6"/>
<protein>
    <submittedName>
        <fullName evidence="1">Uncharacterized protein</fullName>
    </submittedName>
</protein>
<evidence type="ECO:0000313" key="1">
    <source>
        <dbReference type="EMBL" id="KNZ70289.1"/>
    </source>
</evidence>
<dbReference type="RefSeq" id="WP_052217003.1">
    <property type="nucleotide sequence ID" value="NZ_LGTE01000004.1"/>
</dbReference>
<keyword evidence="2" id="KW-1185">Reference proteome</keyword>
<evidence type="ECO:0000313" key="2">
    <source>
        <dbReference type="Proteomes" id="UP000037175"/>
    </source>
</evidence>
<reference evidence="2" key="1">
    <citation type="submission" date="2015-07" db="EMBL/GenBank/DDBJ databases">
        <title>Complete Genome of Thermincola ferriacetica strain Z-0001T.</title>
        <authorList>
            <person name="Lusk B."/>
            <person name="Badalamenti J.P."/>
            <person name="Parameswaran P."/>
            <person name="Bond D.R."/>
            <person name="Torres C.I."/>
        </authorList>
    </citation>
    <scope>NUCLEOTIDE SEQUENCE [LARGE SCALE GENOMIC DNA]</scope>
    <source>
        <strain evidence="2">Z-0001</strain>
    </source>
</reference>
<dbReference type="EMBL" id="LGTE01000004">
    <property type="protein sequence ID" value="KNZ70289.1"/>
    <property type="molecule type" value="Genomic_DNA"/>
</dbReference>
<organism evidence="1 2">
    <name type="scientific">Thermincola ferriacetica</name>
    <dbReference type="NCBI Taxonomy" id="281456"/>
    <lineage>
        <taxon>Bacteria</taxon>
        <taxon>Bacillati</taxon>
        <taxon>Bacillota</taxon>
        <taxon>Clostridia</taxon>
        <taxon>Eubacteriales</taxon>
        <taxon>Thermincolaceae</taxon>
        <taxon>Thermincola</taxon>
    </lineage>
</organism>
<proteinExistence type="predicted"/>
<gene>
    <name evidence="1" type="ORF">Tfer_0849</name>
</gene>